<accession>A0A543Q3M6</accession>
<dbReference type="Gene3D" id="3.30.700.10">
    <property type="entry name" value="Glycoprotein, Type 4 Pilin"/>
    <property type="match status" value="1"/>
</dbReference>
<dbReference type="NCBIfam" id="TIGR02532">
    <property type="entry name" value="IV_pilin_GFxxxE"/>
    <property type="match status" value="1"/>
</dbReference>
<evidence type="ECO:0000256" key="1">
    <source>
        <dbReference type="SAM" id="Phobius"/>
    </source>
</evidence>
<organism evidence="2 3">
    <name type="scientific">Acidithiobacillus thiooxidans ATCC 19377</name>
    <dbReference type="NCBI Taxonomy" id="637390"/>
    <lineage>
        <taxon>Bacteria</taxon>
        <taxon>Pseudomonadati</taxon>
        <taxon>Pseudomonadota</taxon>
        <taxon>Acidithiobacillia</taxon>
        <taxon>Acidithiobacillales</taxon>
        <taxon>Acidithiobacillaceae</taxon>
        <taxon>Acidithiobacillus</taxon>
    </lineage>
</organism>
<comment type="caution">
    <text evidence="2">The sequence shown here is derived from an EMBL/GenBank/DDBJ whole genome shotgun (WGS) entry which is preliminary data.</text>
</comment>
<keyword evidence="1" id="KW-1133">Transmembrane helix</keyword>
<proteinExistence type="predicted"/>
<evidence type="ECO:0000313" key="2">
    <source>
        <dbReference type="EMBL" id="TQN50937.1"/>
    </source>
</evidence>
<sequence>MEAEKWPWEICPRLFKIKAAMRPDQKGFTLVELMVVIAMLAIIAAIAVPNWVEEVQQENRNEAIDNSRSAIQQLYITALSSGGASLSASYSSSLTTYTISATASNVSSTHTIRAPGGTTLNLNTSTASAVSCLAIDSKGFPIATSGCSIPSSLSYPLSWSVSYAGQNVPISVQ</sequence>
<evidence type="ECO:0000313" key="3">
    <source>
        <dbReference type="Proteomes" id="UP000315403"/>
    </source>
</evidence>
<dbReference type="PROSITE" id="PS00409">
    <property type="entry name" value="PROKAR_NTER_METHYL"/>
    <property type="match status" value="1"/>
</dbReference>
<dbReference type="Proteomes" id="UP000315403">
    <property type="component" value="Unassembled WGS sequence"/>
</dbReference>
<keyword evidence="1" id="KW-0812">Transmembrane</keyword>
<protein>
    <submittedName>
        <fullName evidence="2">Fimbrial protein</fullName>
    </submittedName>
</protein>
<dbReference type="AlphaFoldDB" id="A0A543Q3M6"/>
<dbReference type="Pfam" id="PF07963">
    <property type="entry name" value="N_methyl"/>
    <property type="match status" value="1"/>
</dbReference>
<keyword evidence="1" id="KW-0472">Membrane</keyword>
<feature type="transmembrane region" description="Helical" evidence="1">
    <location>
        <begin position="28"/>
        <end position="52"/>
    </location>
</feature>
<name>A0A543Q3M6_ACITH</name>
<dbReference type="InterPro" id="IPR045584">
    <property type="entry name" value="Pilin-like"/>
</dbReference>
<gene>
    <name evidence="2" type="primary">pilE_1</name>
    <name evidence="2" type="ORF">DLNHIDIE_00798</name>
</gene>
<dbReference type="InterPro" id="IPR012902">
    <property type="entry name" value="N_methyl_site"/>
</dbReference>
<dbReference type="EMBL" id="SZUV01000001">
    <property type="protein sequence ID" value="TQN50937.1"/>
    <property type="molecule type" value="Genomic_DNA"/>
</dbReference>
<dbReference type="SUPFAM" id="SSF54523">
    <property type="entry name" value="Pili subunits"/>
    <property type="match status" value="1"/>
</dbReference>
<reference evidence="2 3" key="1">
    <citation type="submission" date="2019-03" db="EMBL/GenBank/DDBJ databases">
        <title>New insights into Acidothiobacillus thiooxidans sulfur metabolism through coupled gene expression, solution geochemistry, microscopy and spectroscopy analyses.</title>
        <authorList>
            <person name="Camacho D."/>
            <person name="Frazao R."/>
            <person name="Fouillen A."/>
            <person name="Nanci A."/>
            <person name="Lang B.F."/>
            <person name="Apte S.C."/>
            <person name="Baron C."/>
            <person name="Warren L.A."/>
        </authorList>
    </citation>
    <scope>NUCLEOTIDE SEQUENCE [LARGE SCALE GENOMIC DNA]</scope>
    <source>
        <strain evidence="2 3">ATCC 19377</strain>
    </source>
</reference>
<dbReference type="RefSeq" id="WP_081577300.1">
    <property type="nucleotide sequence ID" value="NZ_SZUV01000001.1"/>
</dbReference>